<comment type="caution">
    <text evidence="12">The sequence shown here is derived from an EMBL/GenBank/DDBJ whole genome shotgun (WGS) entry which is preliminary data.</text>
</comment>
<keyword evidence="4" id="KW-0999">Mitochondrion inner membrane</keyword>
<dbReference type="FunFam" id="3.30.830.10:FF:000021">
    <property type="entry name" value="Cytochrome b-c1 complex subunit 2"/>
    <property type="match status" value="1"/>
</dbReference>
<dbReference type="GO" id="GO:0046872">
    <property type="term" value="F:metal ion binding"/>
    <property type="evidence" value="ECO:0007669"/>
    <property type="project" value="InterPro"/>
</dbReference>
<keyword evidence="8" id="KW-0472">Membrane</keyword>
<sequence length="426" mass="43465">MLAARASAARAASRIARTRNFATVVDSAGVKVAAADNGEATSAVTFIVKAGSRFESKPGVAHALKNYAFKSTDKRSSLGTVREAELYGGVLSSSLSREHLAITAEFLRGDEAFFVDVLSSYLTSTKFTRYELTELVGPTCEAETSAALSNPATHAVELAHALAFRNGLGNSIFATPGHHLTADDVRAYAQSVFGSGNVAVLGTGIDPAALEKLLEKSLGKFAAAASPASSTSKYFGGETRVDAHGAPETVFIGFGTSGAPSAELAVLAAHLDPTPSVKWSKSTSPIAAGIPEGSSVQAVYLPYSDASLFGLLVQGSTTAAVKEAGKAAVAALQAAGNLKGEELQKAIAKAKFTAASAVDGRDGLISSLGPKILSGTSASLSEAVSSLEKVDASAFSKASASLLKTKPTFVAVGDVKSLPYADELGL</sequence>
<evidence type="ECO:0000256" key="7">
    <source>
        <dbReference type="ARBA" id="ARBA00023128"/>
    </source>
</evidence>
<dbReference type="InterPro" id="IPR050361">
    <property type="entry name" value="MPP/UQCRC_Complex"/>
</dbReference>
<dbReference type="GO" id="GO:0005743">
    <property type="term" value="C:mitochondrial inner membrane"/>
    <property type="evidence" value="ECO:0007669"/>
    <property type="project" value="UniProtKB-SubCell"/>
</dbReference>
<dbReference type="PANTHER" id="PTHR11851">
    <property type="entry name" value="METALLOPROTEASE"/>
    <property type="match status" value="1"/>
</dbReference>
<accession>A0A1M2VUP9</accession>
<protein>
    <recommendedName>
        <fullName evidence="10">Cytochrome b-c1 complex subunit 2, mitochondrial</fullName>
    </recommendedName>
</protein>
<evidence type="ECO:0000256" key="10">
    <source>
        <dbReference type="ARBA" id="ARBA00040751"/>
    </source>
</evidence>
<evidence type="ECO:0000313" key="13">
    <source>
        <dbReference type="Proteomes" id="UP000184267"/>
    </source>
</evidence>
<evidence type="ECO:0000256" key="9">
    <source>
        <dbReference type="ARBA" id="ARBA00038146"/>
    </source>
</evidence>
<evidence type="ECO:0000256" key="3">
    <source>
        <dbReference type="ARBA" id="ARBA00022660"/>
    </source>
</evidence>
<dbReference type="OrthoDB" id="6369905at2759"/>
<dbReference type="FunFam" id="3.30.830.10:FF:000039">
    <property type="entry name" value="Ubiquinol-cytochrome c reductase core subunit 2"/>
    <property type="match status" value="1"/>
</dbReference>
<keyword evidence="3" id="KW-0679">Respiratory chain</keyword>
<evidence type="ECO:0000256" key="4">
    <source>
        <dbReference type="ARBA" id="ARBA00022792"/>
    </source>
</evidence>
<feature type="domain" description="Peptidase M16 N-terminal" evidence="11">
    <location>
        <begin position="32"/>
        <end position="175"/>
    </location>
</feature>
<dbReference type="EMBL" id="MNAD01000659">
    <property type="protein sequence ID" value="OJT11339.1"/>
    <property type="molecule type" value="Genomic_DNA"/>
</dbReference>
<evidence type="ECO:0000256" key="1">
    <source>
        <dbReference type="ARBA" id="ARBA00004443"/>
    </source>
</evidence>
<dbReference type="PANTHER" id="PTHR11851:SF209">
    <property type="entry name" value="CYTOCHROME B-C1 COMPLEX SUBUNIT 2, MITOCHONDRIAL"/>
    <property type="match status" value="1"/>
</dbReference>
<dbReference type="STRING" id="154538.A0A1M2VUP9"/>
<proteinExistence type="inferred from homology"/>
<evidence type="ECO:0000256" key="2">
    <source>
        <dbReference type="ARBA" id="ARBA00022448"/>
    </source>
</evidence>
<keyword evidence="2" id="KW-0813">Transport</keyword>
<comment type="similarity">
    <text evidence="9">Belongs to the peptidase M16 family. UQCRC2/QCR2 subfamily.</text>
</comment>
<evidence type="ECO:0000313" key="12">
    <source>
        <dbReference type="EMBL" id="OJT11339.1"/>
    </source>
</evidence>
<keyword evidence="7" id="KW-0496">Mitochondrion</keyword>
<evidence type="ECO:0000256" key="8">
    <source>
        <dbReference type="ARBA" id="ARBA00023136"/>
    </source>
</evidence>
<organism evidence="12 13">
    <name type="scientific">Trametes pubescens</name>
    <name type="common">White-rot fungus</name>
    <dbReference type="NCBI Taxonomy" id="154538"/>
    <lineage>
        <taxon>Eukaryota</taxon>
        <taxon>Fungi</taxon>
        <taxon>Dikarya</taxon>
        <taxon>Basidiomycota</taxon>
        <taxon>Agaricomycotina</taxon>
        <taxon>Agaricomycetes</taxon>
        <taxon>Polyporales</taxon>
        <taxon>Polyporaceae</taxon>
        <taxon>Trametes</taxon>
    </lineage>
</organism>
<dbReference type="OMA" id="APKFALY"/>
<reference evidence="12 13" key="1">
    <citation type="submission" date="2016-10" db="EMBL/GenBank/DDBJ databases">
        <title>Genome sequence of the basidiomycete white-rot fungus Trametes pubescens.</title>
        <authorList>
            <person name="Makela M.R."/>
            <person name="Granchi Z."/>
            <person name="Peng M."/>
            <person name="De Vries R.P."/>
            <person name="Grigoriev I."/>
            <person name="Riley R."/>
            <person name="Hilden K."/>
        </authorList>
    </citation>
    <scope>NUCLEOTIDE SEQUENCE [LARGE SCALE GENOMIC DNA]</scope>
    <source>
        <strain evidence="12 13">FBCC735</strain>
    </source>
</reference>
<dbReference type="Gene3D" id="3.30.830.10">
    <property type="entry name" value="Metalloenzyme, LuxS/M16 peptidase-like"/>
    <property type="match status" value="2"/>
</dbReference>
<dbReference type="InterPro" id="IPR011249">
    <property type="entry name" value="Metalloenz_LuxS/M16"/>
</dbReference>
<keyword evidence="13" id="KW-1185">Reference proteome</keyword>
<keyword evidence="6" id="KW-0249">Electron transport</keyword>
<dbReference type="AlphaFoldDB" id="A0A1M2VUP9"/>
<dbReference type="SUPFAM" id="SSF63411">
    <property type="entry name" value="LuxS/MPP-like metallohydrolase"/>
    <property type="match status" value="2"/>
</dbReference>
<name>A0A1M2VUP9_TRAPU</name>
<dbReference type="Pfam" id="PF00675">
    <property type="entry name" value="Peptidase_M16"/>
    <property type="match status" value="1"/>
</dbReference>
<keyword evidence="5" id="KW-0809">Transit peptide</keyword>
<gene>
    <name evidence="12" type="ORF">TRAPUB_12139</name>
</gene>
<dbReference type="InterPro" id="IPR011765">
    <property type="entry name" value="Pept_M16_N"/>
</dbReference>
<evidence type="ECO:0000256" key="5">
    <source>
        <dbReference type="ARBA" id="ARBA00022946"/>
    </source>
</evidence>
<comment type="subcellular location">
    <subcellularLocation>
        <location evidence="1">Mitochondrion inner membrane</location>
        <topology evidence="1">Peripheral membrane protein</topology>
        <orientation evidence="1">Matrix side</orientation>
    </subcellularLocation>
</comment>
<dbReference type="Proteomes" id="UP000184267">
    <property type="component" value="Unassembled WGS sequence"/>
</dbReference>
<evidence type="ECO:0000259" key="11">
    <source>
        <dbReference type="Pfam" id="PF00675"/>
    </source>
</evidence>
<evidence type="ECO:0000256" key="6">
    <source>
        <dbReference type="ARBA" id="ARBA00022982"/>
    </source>
</evidence>